<protein>
    <submittedName>
        <fullName evidence="1">Uncharacterized protein</fullName>
    </submittedName>
</protein>
<proteinExistence type="predicted"/>
<dbReference type="HOGENOM" id="CLU_2105346_0_0_0"/>
<keyword evidence="2" id="KW-1185">Reference proteome</keyword>
<dbReference type="Gene3D" id="2.180.10.10">
    <property type="entry name" value="RHS repeat-associated core"/>
    <property type="match status" value="1"/>
</dbReference>
<dbReference type="Proteomes" id="UP000027982">
    <property type="component" value="Chromosome"/>
</dbReference>
<dbReference type="AlphaFoldDB" id="A0A068NWW6"/>
<reference evidence="1 2" key="1">
    <citation type="journal article" date="2014" name="PLoS ONE">
        <title>The first complete genome sequence of the class fimbriimonadia in the phylum armatimonadetes.</title>
        <authorList>
            <person name="Hu Z.Y."/>
            <person name="Wang Y.Z."/>
            <person name="Im W.T."/>
            <person name="Wang S.Y."/>
            <person name="Zhao G.P."/>
            <person name="Zheng H.J."/>
            <person name="Quan Z.X."/>
        </authorList>
    </citation>
    <scope>NUCLEOTIDE SEQUENCE [LARGE SCALE GENOMIC DNA]</scope>
    <source>
        <strain evidence="1">Gsoil 348</strain>
    </source>
</reference>
<dbReference type="OrthoDB" id="8553452at2"/>
<gene>
    <name evidence="1" type="ORF">OP10G_3907</name>
</gene>
<evidence type="ECO:0000313" key="2">
    <source>
        <dbReference type="Proteomes" id="UP000027982"/>
    </source>
</evidence>
<dbReference type="EMBL" id="CP007139">
    <property type="protein sequence ID" value="AIE87275.1"/>
    <property type="molecule type" value="Genomic_DNA"/>
</dbReference>
<name>A0A068NWW6_FIMGI</name>
<dbReference type="RefSeq" id="WP_025228815.1">
    <property type="nucleotide sequence ID" value="NZ_CP007139.1"/>
</dbReference>
<organism evidence="1 2">
    <name type="scientific">Fimbriimonas ginsengisoli Gsoil 348</name>
    <dbReference type="NCBI Taxonomy" id="661478"/>
    <lineage>
        <taxon>Bacteria</taxon>
        <taxon>Bacillati</taxon>
        <taxon>Armatimonadota</taxon>
        <taxon>Fimbriimonadia</taxon>
        <taxon>Fimbriimonadales</taxon>
        <taxon>Fimbriimonadaceae</taxon>
        <taxon>Fimbriimonas</taxon>
    </lineage>
</organism>
<sequence>MLHSLGNELGYLRTYAYDPVGNVYMLTSFSGDDTGYRYDGVNQLTTTIEGVSLTTYSYDRNGSLSGNRSGRDGLYLRYGRRVPPHLARHERREPEELDIRRERQACQVTTLERVR</sequence>
<accession>A0A068NWW6</accession>
<dbReference type="KEGG" id="fgi:OP10G_3907"/>
<evidence type="ECO:0000313" key="1">
    <source>
        <dbReference type="EMBL" id="AIE87275.1"/>
    </source>
</evidence>